<dbReference type="Proteomes" id="UP000204054">
    <property type="component" value="Segment"/>
</dbReference>
<dbReference type="KEGG" id="vg:26586437"/>
<dbReference type="GeneID" id="26586437"/>
<proteinExistence type="predicted"/>
<sequence>MTFDYRVPCRRCGHRAHSATTGCRACLPGVDCGPRPEPIEEWPDGRGPGTADALNLAEFTVGPREVLCNRCYLVHRPEVACEEAW</sequence>
<gene>
    <name evidence="1" type="primary">79</name>
    <name evidence="1" type="ORF">SEA_BAEE_79</name>
</gene>
<evidence type="ECO:0000313" key="2">
    <source>
        <dbReference type="Proteomes" id="UP000204054"/>
    </source>
</evidence>
<keyword evidence="2" id="KW-1185">Reference proteome</keyword>
<organism evidence="1 2">
    <name type="scientific">Mycobacterium phage Baee</name>
    <dbReference type="NCBI Taxonomy" id="1647306"/>
    <lineage>
        <taxon>Viruses</taxon>
        <taxon>Duplodnaviria</taxon>
        <taxon>Heunggongvirae</taxon>
        <taxon>Uroviricota</taxon>
        <taxon>Caudoviricetes</taxon>
        <taxon>Bclasvirinae</taxon>
        <taxon>Acadianvirus</taxon>
        <taxon>Acadianvirus baee</taxon>
    </lineage>
</organism>
<reference evidence="1 2" key="1">
    <citation type="journal article" date="2015" name="Genome Announc.">
        <title>Genome Sequences of Mycobacteriophages AlanGrant, Baee, Corofin, OrangeOswald, and Vincenzo, New Members of Cluster B.</title>
        <authorList>
            <person name="Pope W.H."/>
            <person name="Carbonara M.E."/>
            <person name="Cioffi H.M."/>
            <person name="Cruz T."/>
            <person name="Dang B.Q."/>
            <person name="Doyle A.N."/>
            <person name="Fan O.H."/>
            <person name="Gallagher M."/>
            <person name="Gentile G.M."/>
            <person name="German B.A."/>
            <person name="Farrell M.E."/>
            <person name="Gerwig M."/>
            <person name="Hunter K.L."/>
            <person name="Lefever V.E."/>
            <person name="Marfisi N.A."/>
            <person name="McDonnell J.E."/>
            <person name="Monga J.K."/>
            <person name="Quiroz K.G."/>
            <person name="Pong A.C."/>
            <person name="Rimple P.A."/>
            <person name="Situ M."/>
            <person name="Sohnen P.C."/>
            <person name="Stockinger A.N."/>
            <person name="Thompson P.K."/>
            <person name="Torchio N.M."/>
            <person name="Toner C.L."/>
            <person name="Ulbrich M.C."/>
            <person name="Vohra N.I."/>
            <person name="Zakir A."/>
            <person name="Adkins N.L."/>
            <person name="Brown B.R."/>
            <person name="Churilla B.M."/>
            <person name="Kramer Z.J."/>
            <person name="Lapin J.S."/>
            <person name="Montgomery M.T."/>
            <person name="Prout A.K."/>
            <person name="Grubb S.R."/>
            <person name="Warner M.H."/>
            <person name="Bowman C.A."/>
            <person name="Russell D.A."/>
            <person name="Hatfull G.F."/>
        </authorList>
    </citation>
    <scope>NUCLEOTIDE SEQUENCE [LARGE SCALE GENOMIC DNA]</scope>
</reference>
<protein>
    <submittedName>
        <fullName evidence="1">Uncharacterized protein</fullName>
    </submittedName>
</protein>
<dbReference type="RefSeq" id="YP_009193534.1">
    <property type="nucleotide sequence ID" value="NC_028742.1"/>
</dbReference>
<evidence type="ECO:0000313" key="1">
    <source>
        <dbReference type="EMBL" id="AKF14648.1"/>
    </source>
</evidence>
<dbReference type="EMBL" id="KR080199">
    <property type="protein sequence ID" value="AKF14648.1"/>
    <property type="molecule type" value="Genomic_DNA"/>
</dbReference>
<dbReference type="OrthoDB" id="21379at10239"/>
<accession>A0A0F6WE83</accession>
<name>A0A0F6WE83_9CAUD</name>